<dbReference type="InterPro" id="IPR025409">
    <property type="entry name" value="DUF4303"/>
</dbReference>
<evidence type="ECO:0008006" key="3">
    <source>
        <dbReference type="Google" id="ProtNLM"/>
    </source>
</evidence>
<dbReference type="InterPro" id="IPR037883">
    <property type="entry name" value="Knr4/Smi1-like_sf"/>
</dbReference>
<dbReference type="RefSeq" id="WP_066640231.1">
    <property type="nucleotide sequence ID" value="NZ_CP014989.1"/>
</dbReference>
<name>A0A1B1NDX0_9MICO</name>
<protein>
    <recommendedName>
        <fullName evidence="3">Knr4/Smi1-like domain-containing protein</fullName>
    </recommendedName>
</protein>
<dbReference type="Pfam" id="PF14136">
    <property type="entry name" value="DUF4303"/>
    <property type="match status" value="1"/>
</dbReference>
<gene>
    <name evidence="1" type="ORF">SGUI_2236</name>
</gene>
<keyword evidence="2" id="KW-1185">Reference proteome</keyword>
<dbReference type="STRING" id="1758689.SGUI_2236"/>
<dbReference type="AlphaFoldDB" id="A0A1B1NDX0"/>
<dbReference type="KEGG" id="serj:SGUI_2236"/>
<organism evidence="1 2">
    <name type="scientific">Serinicoccus hydrothermalis</name>
    <dbReference type="NCBI Taxonomy" id="1758689"/>
    <lineage>
        <taxon>Bacteria</taxon>
        <taxon>Bacillati</taxon>
        <taxon>Actinomycetota</taxon>
        <taxon>Actinomycetes</taxon>
        <taxon>Micrococcales</taxon>
        <taxon>Ornithinimicrobiaceae</taxon>
        <taxon>Serinicoccus</taxon>
    </lineage>
</organism>
<sequence>MPSLETERVVIVLRERPSAAVAMALHRLLGLGVSEAVRRAGAGEPLLDRGLQLDDRVPFERLVEEVLRTIAPCAHDLHVVPPDEPPGDANRVDAETLRRTLRPQPPERPTLPPRPDAHLAELIARGTRAALAELPEAVARDLCLVALVTTGEALRPYLGVTIHGPGRWDLADGEQAIVGDEHLAAVGHTWDARGDLRDLDDAEAEAELAVRLATLEEALRLLDIDGVFGVGDARRRMLLLVTTMPPDGAAAGHARRLNPEGPLLREWLEEASEAPLLDPEGIALPDGTTIYAPEEVDERNETYEVAGYAPGWVLIGDDSGGGGYLVRRPGPTFDPATARAGAEVYRMDLGALTEDVAGQGEFVTDDLVGWLAERQG</sequence>
<dbReference type="Gene3D" id="3.40.1580.10">
    <property type="entry name" value="SMI1/KNR4-like"/>
    <property type="match status" value="1"/>
</dbReference>
<evidence type="ECO:0000313" key="1">
    <source>
        <dbReference type="EMBL" id="ANS79632.1"/>
    </source>
</evidence>
<proteinExistence type="predicted"/>
<dbReference type="OrthoDB" id="4297007at2"/>
<evidence type="ECO:0000313" key="2">
    <source>
        <dbReference type="Proteomes" id="UP000092482"/>
    </source>
</evidence>
<dbReference type="Proteomes" id="UP000092482">
    <property type="component" value="Chromosome"/>
</dbReference>
<reference evidence="1 2" key="1">
    <citation type="submission" date="2016-03" db="EMBL/GenBank/DDBJ databases">
        <title>Shallow-sea hydrothermal system.</title>
        <authorList>
            <person name="Tang K."/>
        </authorList>
    </citation>
    <scope>NUCLEOTIDE SEQUENCE [LARGE SCALE GENOMIC DNA]</scope>
    <source>
        <strain evidence="1 2">JLT9</strain>
    </source>
</reference>
<dbReference type="EMBL" id="CP014989">
    <property type="protein sequence ID" value="ANS79632.1"/>
    <property type="molecule type" value="Genomic_DNA"/>
</dbReference>
<accession>A0A1B1NDX0</accession>